<gene>
    <name evidence="15" type="ORF">DAMNIGENAA_02350</name>
</gene>
<name>A0A9W6D221_9BACT</name>
<evidence type="ECO:0000256" key="10">
    <source>
        <dbReference type="ARBA" id="ARBA00022989"/>
    </source>
</evidence>
<organism evidence="15 16">
    <name type="scientific">Desulforhabdus amnigena</name>
    <dbReference type="NCBI Taxonomy" id="40218"/>
    <lineage>
        <taxon>Bacteria</taxon>
        <taxon>Pseudomonadati</taxon>
        <taxon>Thermodesulfobacteriota</taxon>
        <taxon>Syntrophobacteria</taxon>
        <taxon>Syntrophobacterales</taxon>
        <taxon>Syntrophobacteraceae</taxon>
        <taxon>Desulforhabdus</taxon>
    </lineage>
</organism>
<dbReference type="AlphaFoldDB" id="A0A9W6D221"/>
<evidence type="ECO:0000256" key="12">
    <source>
        <dbReference type="ARBA" id="ARBA00023136"/>
    </source>
</evidence>
<evidence type="ECO:0000313" key="15">
    <source>
        <dbReference type="EMBL" id="GLI32802.1"/>
    </source>
</evidence>
<evidence type="ECO:0000256" key="1">
    <source>
        <dbReference type="ARBA" id="ARBA00001947"/>
    </source>
</evidence>
<keyword evidence="6 13" id="KW-0812">Transmembrane</keyword>
<evidence type="ECO:0000256" key="6">
    <source>
        <dbReference type="ARBA" id="ARBA00022692"/>
    </source>
</evidence>
<dbReference type="GO" id="GO:0046872">
    <property type="term" value="F:metal ion binding"/>
    <property type="evidence" value="ECO:0007669"/>
    <property type="project" value="UniProtKB-KW"/>
</dbReference>
<dbReference type="InterPro" id="IPR008915">
    <property type="entry name" value="Peptidase_M50"/>
</dbReference>
<dbReference type="InterPro" id="IPR044537">
    <property type="entry name" value="Rip2-like"/>
</dbReference>
<keyword evidence="12 13" id="KW-0472">Membrane</keyword>
<keyword evidence="8" id="KW-0378">Hydrolase</keyword>
<keyword evidence="4" id="KW-1003">Cell membrane</keyword>
<feature type="transmembrane region" description="Helical" evidence="13">
    <location>
        <begin position="12"/>
        <end position="31"/>
    </location>
</feature>
<keyword evidence="11" id="KW-0482">Metalloprotease</keyword>
<reference evidence="15" key="1">
    <citation type="submission" date="2022-12" db="EMBL/GenBank/DDBJ databases">
        <title>Reference genome sequencing for broad-spectrum identification of bacterial and archaeal isolates by mass spectrometry.</title>
        <authorList>
            <person name="Sekiguchi Y."/>
            <person name="Tourlousse D.M."/>
        </authorList>
    </citation>
    <scope>NUCLEOTIDE SEQUENCE</scope>
    <source>
        <strain evidence="15">ASRB1</strain>
    </source>
</reference>
<dbReference type="EMBL" id="BSDR01000001">
    <property type="protein sequence ID" value="GLI32802.1"/>
    <property type="molecule type" value="Genomic_DNA"/>
</dbReference>
<dbReference type="InterPro" id="IPR052348">
    <property type="entry name" value="Metallopeptidase_M50B"/>
</dbReference>
<evidence type="ECO:0000256" key="7">
    <source>
        <dbReference type="ARBA" id="ARBA00022723"/>
    </source>
</evidence>
<protein>
    <submittedName>
        <fullName evidence="15">Peptidase M50</fullName>
    </submittedName>
</protein>
<keyword evidence="16" id="KW-1185">Reference proteome</keyword>
<evidence type="ECO:0000259" key="14">
    <source>
        <dbReference type="Pfam" id="PF02163"/>
    </source>
</evidence>
<dbReference type="GO" id="GO:0006508">
    <property type="term" value="P:proteolysis"/>
    <property type="evidence" value="ECO:0007669"/>
    <property type="project" value="UniProtKB-KW"/>
</dbReference>
<evidence type="ECO:0000256" key="13">
    <source>
        <dbReference type="SAM" id="Phobius"/>
    </source>
</evidence>
<sequence length="217" mass="23772">MVGNIIADAILYAVPLLFAVILHEVAHGWVAEKRGDPTARMMGRITLNPISHIDLVGTVILPLILLVTKSPFLFGWAKPVPVNFANLKGGRRDMALVSLAGPMTNFLLACISALVFRSIQGGHIAAPGQLDWVLVPLRHMTLISVEFNLVLMVINLMPIPPLDGGHILMGVLPYSLASKLESMERYGLLIVLLLIGTGLWGYVVRPVVYTFVRLFLY</sequence>
<dbReference type="PANTHER" id="PTHR35864">
    <property type="entry name" value="ZINC METALLOPROTEASE MJ0611-RELATED"/>
    <property type="match status" value="1"/>
</dbReference>
<evidence type="ECO:0000256" key="11">
    <source>
        <dbReference type="ARBA" id="ARBA00023049"/>
    </source>
</evidence>
<evidence type="ECO:0000256" key="8">
    <source>
        <dbReference type="ARBA" id="ARBA00022801"/>
    </source>
</evidence>
<dbReference type="Pfam" id="PF02163">
    <property type="entry name" value="Peptidase_M50"/>
    <property type="match status" value="1"/>
</dbReference>
<feature type="transmembrane region" description="Helical" evidence="13">
    <location>
        <begin position="52"/>
        <end position="74"/>
    </location>
</feature>
<keyword evidence="5" id="KW-0645">Protease</keyword>
<keyword evidence="9" id="KW-0862">Zinc</keyword>
<dbReference type="CDD" id="cd06158">
    <property type="entry name" value="S2P-M50_like_1"/>
    <property type="match status" value="1"/>
</dbReference>
<comment type="cofactor">
    <cofactor evidence="1">
        <name>Zn(2+)</name>
        <dbReference type="ChEBI" id="CHEBI:29105"/>
    </cofactor>
</comment>
<feature type="domain" description="Peptidase M50" evidence="14">
    <location>
        <begin position="13"/>
        <end position="176"/>
    </location>
</feature>
<comment type="subcellular location">
    <subcellularLocation>
        <location evidence="2">Cell membrane</location>
        <topology evidence="2">Multi-pass membrane protein</topology>
    </subcellularLocation>
</comment>
<comment type="caution">
    <text evidence="15">The sequence shown here is derived from an EMBL/GenBank/DDBJ whole genome shotgun (WGS) entry which is preliminary data.</text>
</comment>
<comment type="similarity">
    <text evidence="3">Belongs to the peptidase M50B family.</text>
</comment>
<evidence type="ECO:0000256" key="4">
    <source>
        <dbReference type="ARBA" id="ARBA00022475"/>
    </source>
</evidence>
<dbReference type="Proteomes" id="UP001144372">
    <property type="component" value="Unassembled WGS sequence"/>
</dbReference>
<evidence type="ECO:0000256" key="2">
    <source>
        <dbReference type="ARBA" id="ARBA00004651"/>
    </source>
</evidence>
<feature type="transmembrane region" description="Helical" evidence="13">
    <location>
        <begin position="94"/>
        <end position="116"/>
    </location>
</feature>
<keyword evidence="10 13" id="KW-1133">Transmembrane helix</keyword>
<evidence type="ECO:0000256" key="5">
    <source>
        <dbReference type="ARBA" id="ARBA00022670"/>
    </source>
</evidence>
<feature type="transmembrane region" description="Helical" evidence="13">
    <location>
        <begin position="186"/>
        <end position="204"/>
    </location>
</feature>
<evidence type="ECO:0000256" key="9">
    <source>
        <dbReference type="ARBA" id="ARBA00022833"/>
    </source>
</evidence>
<proteinExistence type="inferred from homology"/>
<dbReference type="RefSeq" id="WP_281791835.1">
    <property type="nucleotide sequence ID" value="NZ_BSDR01000001.1"/>
</dbReference>
<dbReference type="GO" id="GO:0005886">
    <property type="term" value="C:plasma membrane"/>
    <property type="evidence" value="ECO:0007669"/>
    <property type="project" value="UniProtKB-SubCell"/>
</dbReference>
<evidence type="ECO:0000313" key="16">
    <source>
        <dbReference type="Proteomes" id="UP001144372"/>
    </source>
</evidence>
<evidence type="ECO:0000256" key="3">
    <source>
        <dbReference type="ARBA" id="ARBA00007931"/>
    </source>
</evidence>
<dbReference type="GO" id="GO:0008237">
    <property type="term" value="F:metallopeptidase activity"/>
    <property type="evidence" value="ECO:0007669"/>
    <property type="project" value="UniProtKB-KW"/>
</dbReference>
<accession>A0A9W6D221</accession>
<dbReference type="PANTHER" id="PTHR35864:SF1">
    <property type="entry name" value="ZINC METALLOPROTEASE YWHC-RELATED"/>
    <property type="match status" value="1"/>
</dbReference>
<keyword evidence="7" id="KW-0479">Metal-binding</keyword>